<dbReference type="RefSeq" id="WP_074717961.1">
    <property type="nucleotide sequence ID" value="NZ_FNWV01000010.1"/>
</dbReference>
<protein>
    <submittedName>
        <fullName evidence="1">ABC-type glycerol-3-phosphate transport system, substrate-binding protein</fullName>
    </submittedName>
</protein>
<dbReference type="SUPFAM" id="SSF53850">
    <property type="entry name" value="Periplasmic binding protein-like II"/>
    <property type="match status" value="1"/>
</dbReference>
<gene>
    <name evidence="1" type="ORF">SAMN02910265_02520</name>
</gene>
<name>A0A1H6KVR9_RUMFL</name>
<dbReference type="AlphaFoldDB" id="A0A1H6KVR9"/>
<dbReference type="EMBL" id="FNWV01000010">
    <property type="protein sequence ID" value="SEH76056.1"/>
    <property type="molecule type" value="Genomic_DNA"/>
</dbReference>
<dbReference type="PROSITE" id="PS51257">
    <property type="entry name" value="PROKAR_LIPOPROTEIN"/>
    <property type="match status" value="1"/>
</dbReference>
<organism evidence="1 2">
    <name type="scientific">Ruminococcus flavefaciens</name>
    <dbReference type="NCBI Taxonomy" id="1265"/>
    <lineage>
        <taxon>Bacteria</taxon>
        <taxon>Bacillati</taxon>
        <taxon>Bacillota</taxon>
        <taxon>Clostridia</taxon>
        <taxon>Eubacteriales</taxon>
        <taxon>Oscillospiraceae</taxon>
        <taxon>Ruminococcus</taxon>
    </lineage>
</organism>
<proteinExistence type="predicted"/>
<evidence type="ECO:0000313" key="2">
    <source>
        <dbReference type="Proteomes" id="UP000183190"/>
    </source>
</evidence>
<dbReference type="OrthoDB" id="1815725at2"/>
<accession>A0A1H6KVR9</accession>
<sequence length="821" mass="92856">MNKNSSRILAFTFSACIALCSCSETKKNSHDSEKQSLKENNSATQSLTELSENSYKLVKYKTIDKAAYLYDITRAKDGFYYASGDDTSHTNADSAASAPYIYKISSDFSDFQKIELELPEAAKQADEINNFIVYNANGDIAVFYTFIDNGDMEEPEEYDENFDYEAFYENQTASYGICFYNNDGTIRKFIDLGSMESENSEDDSLIYHLAIAMPDSDTVVTFYSHNKIDIFKSDANHETITVPDEFLQYCDPQLLTGSDGKSYLSIVSAGKDPSSTQNKILEIDTDTNELKDPFYTENSANYIPTGPYHYITGCGDYLFIGSNEDEVMGIKADGTSETILKWVDADTTEMRIIPADNDEFYCLSYNNYGNEPSLELYKLVHRQAGELDNVQIITMASFGSNPLNSYISKFNREQDKYRIQSVDYSTELTPEDMEDKSPQSIAERNKNDFNKLEIDITAGKCPDILMLSRSDTALLGKKGALLDLYTLMDNDSEVNRDTVAPNILKALESREGKLYSITPSFTVNTFAAKKKFVDHENWTLQEMIDLYDRMDTASKRYSTMDKSEVFCMMLYADSDLVDIERSECHFDTPEFIEKLKFCNRFVDEMEFADKSGDDAYQRYWEEYSRRFTDDQDIISNVMLCGDRDLGYEQIEFGEDITLVGFPTSNGKGGKLEPSYEFSIGAGSSVKEGAWEFIKMILSDASDENIDAGKGNISDGYPVLMKDLDNKIDSMSKVKAYDENGNLIESTTYTIQGIPINTPTKEELADLKRYILSCDTLKYSMDDDAYAICIEEAEEYFHGGKSAEEAAKMMQNRISLIVSEKS</sequence>
<evidence type="ECO:0000313" key="1">
    <source>
        <dbReference type="EMBL" id="SEH76056.1"/>
    </source>
</evidence>
<dbReference type="Proteomes" id="UP000183190">
    <property type="component" value="Unassembled WGS sequence"/>
</dbReference>
<reference evidence="1 2" key="1">
    <citation type="submission" date="2016-10" db="EMBL/GenBank/DDBJ databases">
        <authorList>
            <person name="de Groot N.N."/>
        </authorList>
    </citation>
    <scope>NUCLEOTIDE SEQUENCE [LARGE SCALE GENOMIC DNA]</scope>
    <source>
        <strain evidence="1 2">YAD2003</strain>
    </source>
</reference>
<dbReference type="Gene3D" id="3.40.190.10">
    <property type="entry name" value="Periplasmic binding protein-like II"/>
    <property type="match status" value="1"/>
</dbReference>